<dbReference type="OMA" id="PCIWRID"/>
<proteinExistence type="predicted"/>
<dbReference type="EnsemblMetazoa" id="XM_014387499.1">
    <property type="protein sequence ID" value="XP_014242985.1"/>
    <property type="gene ID" value="LOC106663018"/>
</dbReference>
<dbReference type="OrthoDB" id="309640at2759"/>
<sequence>MSNNKGVKRNSLSAELNDKEMSSTKKGGKEEFESFDDDLDEEELEDEEDLLDEEEEDEEDEVSASEESNPDEPPKEYRSRSFVVSKSDFKGKEEEYPIWKIDGNSLLQKYIPFKDDSGQILYRSTSVYSGWSINHKDNYYHAPTIVKKQDNNDTIVEFQKSLVKV</sequence>
<evidence type="ECO:0000256" key="1">
    <source>
        <dbReference type="SAM" id="MobiDB-lite"/>
    </source>
</evidence>
<dbReference type="GeneID" id="106663018"/>
<protein>
    <submittedName>
        <fullName evidence="2">Uncharacterized protein</fullName>
    </submittedName>
</protein>
<feature type="compositionally biased region" description="Polar residues" evidence="1">
    <location>
        <begin position="1"/>
        <end position="14"/>
    </location>
</feature>
<organism evidence="2 3">
    <name type="scientific">Cimex lectularius</name>
    <name type="common">Bed bug</name>
    <name type="synonym">Acanthia lectularia</name>
    <dbReference type="NCBI Taxonomy" id="79782"/>
    <lineage>
        <taxon>Eukaryota</taxon>
        <taxon>Metazoa</taxon>
        <taxon>Ecdysozoa</taxon>
        <taxon>Arthropoda</taxon>
        <taxon>Hexapoda</taxon>
        <taxon>Insecta</taxon>
        <taxon>Pterygota</taxon>
        <taxon>Neoptera</taxon>
        <taxon>Paraneoptera</taxon>
        <taxon>Hemiptera</taxon>
        <taxon>Heteroptera</taxon>
        <taxon>Panheteroptera</taxon>
        <taxon>Cimicomorpha</taxon>
        <taxon>Cimicidae</taxon>
        <taxon>Cimex</taxon>
    </lineage>
</organism>
<feature type="compositionally biased region" description="Acidic residues" evidence="1">
    <location>
        <begin position="33"/>
        <end position="70"/>
    </location>
</feature>
<dbReference type="Proteomes" id="UP000494040">
    <property type="component" value="Unassembled WGS sequence"/>
</dbReference>
<accession>A0A8I6RIX9</accession>
<keyword evidence="3" id="KW-1185">Reference proteome</keyword>
<feature type="region of interest" description="Disordered" evidence="1">
    <location>
        <begin position="1"/>
        <end position="89"/>
    </location>
</feature>
<dbReference type="RefSeq" id="XP_014242985.1">
    <property type="nucleotide sequence ID" value="XM_014387499.1"/>
</dbReference>
<evidence type="ECO:0000313" key="2">
    <source>
        <dbReference type="EnsemblMetazoa" id="XP_014242985.1"/>
    </source>
</evidence>
<evidence type="ECO:0000313" key="3">
    <source>
        <dbReference type="Proteomes" id="UP000494040"/>
    </source>
</evidence>
<feature type="compositionally biased region" description="Basic and acidic residues" evidence="1">
    <location>
        <begin position="16"/>
        <end position="32"/>
    </location>
</feature>
<dbReference type="KEGG" id="clec:106663018"/>
<dbReference type="AlphaFoldDB" id="A0A8I6RIX9"/>
<name>A0A8I6RIX9_CIMLE</name>
<reference evidence="2" key="1">
    <citation type="submission" date="2022-01" db="UniProtKB">
        <authorList>
            <consortium name="EnsemblMetazoa"/>
        </authorList>
    </citation>
    <scope>IDENTIFICATION</scope>
</reference>